<dbReference type="OrthoDB" id="9782655at2"/>
<dbReference type="HOGENOM" id="CLU_1529935_0_0_10"/>
<dbReference type="eggNOG" id="COG2018">
    <property type="taxonomic scope" value="Bacteria"/>
</dbReference>
<dbReference type="Gene3D" id="3.30.450.30">
    <property type="entry name" value="Dynein light chain 2a, cytoplasmic"/>
    <property type="match status" value="1"/>
</dbReference>
<dbReference type="Proteomes" id="UP000001208">
    <property type="component" value="Chromosome"/>
</dbReference>
<accession>B3QU74</accession>
<feature type="domain" description="Roadblock/LAMTOR2" evidence="2">
    <location>
        <begin position="17"/>
        <end position="108"/>
    </location>
</feature>
<dbReference type="SMART" id="SM00960">
    <property type="entry name" value="Robl_LC7"/>
    <property type="match status" value="1"/>
</dbReference>
<feature type="compositionally biased region" description="Acidic residues" evidence="1">
    <location>
        <begin position="132"/>
        <end position="142"/>
    </location>
</feature>
<dbReference type="KEGG" id="cts:Ctha_0401"/>
<organism evidence="3 4">
    <name type="scientific">Chloroherpeton thalassium (strain ATCC 35110 / GB-78)</name>
    <dbReference type="NCBI Taxonomy" id="517418"/>
    <lineage>
        <taxon>Bacteria</taxon>
        <taxon>Pseudomonadati</taxon>
        <taxon>Chlorobiota</taxon>
        <taxon>Chlorobiia</taxon>
        <taxon>Chlorobiales</taxon>
        <taxon>Chloroherpetonaceae</taxon>
        <taxon>Chloroherpeton</taxon>
    </lineage>
</organism>
<dbReference type="Pfam" id="PF03259">
    <property type="entry name" value="Robl_LC7"/>
    <property type="match status" value="1"/>
</dbReference>
<dbReference type="EMBL" id="CP001100">
    <property type="protein sequence ID" value="ACF12872.1"/>
    <property type="molecule type" value="Genomic_DNA"/>
</dbReference>
<evidence type="ECO:0000256" key="1">
    <source>
        <dbReference type="SAM" id="MobiDB-lite"/>
    </source>
</evidence>
<dbReference type="InterPro" id="IPR004942">
    <property type="entry name" value="Roadblock/LAMTOR2_dom"/>
</dbReference>
<dbReference type="AlphaFoldDB" id="B3QU74"/>
<name>B3QU74_CHLT3</name>
<reference evidence="3 4" key="1">
    <citation type="submission" date="2008-06" db="EMBL/GenBank/DDBJ databases">
        <title>Complete sequence of Chloroherpeton thalassium ATCC 35110.</title>
        <authorList>
            <consortium name="US DOE Joint Genome Institute"/>
            <person name="Lucas S."/>
            <person name="Copeland A."/>
            <person name="Lapidus A."/>
            <person name="Glavina del Rio T."/>
            <person name="Dalin E."/>
            <person name="Tice H."/>
            <person name="Bruce D."/>
            <person name="Goodwin L."/>
            <person name="Pitluck S."/>
            <person name="Schmutz J."/>
            <person name="Larimer F."/>
            <person name="Land M."/>
            <person name="Hauser L."/>
            <person name="Kyrpides N."/>
            <person name="Mikhailova N."/>
            <person name="Liu Z."/>
            <person name="Li T."/>
            <person name="Zhao F."/>
            <person name="Overmann J."/>
            <person name="Bryant D.A."/>
            <person name="Richardson P."/>
        </authorList>
    </citation>
    <scope>NUCLEOTIDE SEQUENCE [LARGE SCALE GENOMIC DNA]</scope>
    <source>
        <strain evidence="4">ATCC 35110 / GB-78</strain>
    </source>
</reference>
<evidence type="ECO:0000259" key="2">
    <source>
        <dbReference type="SMART" id="SM00960"/>
    </source>
</evidence>
<dbReference type="STRING" id="517418.Ctha_0401"/>
<feature type="region of interest" description="Disordered" evidence="1">
    <location>
        <begin position="132"/>
        <end position="175"/>
    </location>
</feature>
<evidence type="ECO:0000313" key="3">
    <source>
        <dbReference type="EMBL" id="ACF12872.1"/>
    </source>
</evidence>
<evidence type="ECO:0000313" key="4">
    <source>
        <dbReference type="Proteomes" id="UP000001208"/>
    </source>
</evidence>
<dbReference type="RefSeq" id="WP_012498956.1">
    <property type="nucleotide sequence ID" value="NC_011026.1"/>
</dbReference>
<keyword evidence="4" id="KW-1185">Reference proteome</keyword>
<dbReference type="SUPFAM" id="SSF103196">
    <property type="entry name" value="Roadblock/LC7 domain"/>
    <property type="match status" value="1"/>
</dbReference>
<gene>
    <name evidence="3" type="ordered locus">Ctha_0401</name>
</gene>
<sequence>MRLRSGISIDSSQHKKFEQVLENLLQKAPAKFILLTDVSGQVVSACGPSSQFDLIALGSVMAGGLSAAQEVAQMLGGEQEYQLVLHEGLSANTFMAGAGPDFAILVQLDKSVPLGWARMLIQEAAKKIDDNCQESDYQESSDAEQIPDAKKLDLLGDPTNLSDQIGDSLDALWKG</sequence>
<proteinExistence type="predicted"/>
<protein>
    <submittedName>
        <fullName evidence="3">Roadblock/LC7 family protein</fullName>
    </submittedName>
</protein>